<dbReference type="PANTHER" id="PTHR43133:SF46">
    <property type="entry name" value="RNA POLYMERASE SIGMA-70 FACTOR ECF SUBFAMILY"/>
    <property type="match status" value="1"/>
</dbReference>
<dbReference type="InterPro" id="IPR013325">
    <property type="entry name" value="RNA_pol_sigma_r2"/>
</dbReference>
<organism evidence="6 7">
    <name type="scientific">Danxiaibacter flavus</name>
    <dbReference type="NCBI Taxonomy" id="3049108"/>
    <lineage>
        <taxon>Bacteria</taxon>
        <taxon>Pseudomonadati</taxon>
        <taxon>Bacteroidota</taxon>
        <taxon>Chitinophagia</taxon>
        <taxon>Chitinophagales</taxon>
        <taxon>Chitinophagaceae</taxon>
        <taxon>Danxiaibacter</taxon>
    </lineage>
</organism>
<accession>A0ABV3ZFF4</accession>
<dbReference type="Gene3D" id="1.10.1740.10">
    <property type="match status" value="1"/>
</dbReference>
<evidence type="ECO:0000313" key="7">
    <source>
        <dbReference type="Proteomes" id="UP001560573"/>
    </source>
</evidence>
<dbReference type="NCBIfam" id="TIGR02937">
    <property type="entry name" value="sigma70-ECF"/>
    <property type="match status" value="1"/>
</dbReference>
<dbReference type="PANTHER" id="PTHR43133">
    <property type="entry name" value="RNA POLYMERASE ECF-TYPE SIGMA FACTO"/>
    <property type="match status" value="1"/>
</dbReference>
<evidence type="ECO:0000313" key="6">
    <source>
        <dbReference type="EMBL" id="MEX6688607.1"/>
    </source>
</evidence>
<dbReference type="CDD" id="cd06171">
    <property type="entry name" value="Sigma70_r4"/>
    <property type="match status" value="1"/>
</dbReference>
<dbReference type="InterPro" id="IPR039425">
    <property type="entry name" value="RNA_pol_sigma-70-like"/>
</dbReference>
<gene>
    <name evidence="6" type="ORF">QTN47_13925</name>
</gene>
<evidence type="ECO:0000259" key="5">
    <source>
        <dbReference type="Pfam" id="PF08281"/>
    </source>
</evidence>
<feature type="domain" description="RNA polymerase sigma factor 70 region 4 type 2" evidence="5">
    <location>
        <begin position="129"/>
        <end position="175"/>
    </location>
</feature>
<dbReference type="InterPro" id="IPR036388">
    <property type="entry name" value="WH-like_DNA-bd_sf"/>
</dbReference>
<sequence>MHVEKSYESDANLLQSLREENIGAFKALYDKYWEPLYMRAAKRVGVNDAKDLVQEVMTTLWLRRMFIVTDENGELSRYLFTALKYRIISYYTDRFAHIEKAELFDAMPDVVEEKLLETKQLEEFIEYEINLLPDRIQQVFRLSRENDLSVKQIAQILHISEQTVKNQLTEALKRLRRAIRSKGATDNELLILTILSCYYFCS</sequence>
<comment type="caution">
    <text evidence="6">The sequence shown here is derived from an EMBL/GenBank/DDBJ whole genome shotgun (WGS) entry which is preliminary data.</text>
</comment>
<keyword evidence="3" id="KW-0731">Sigma factor</keyword>
<protein>
    <submittedName>
        <fullName evidence="6">Sigma-70 family RNA polymerase sigma factor</fullName>
    </submittedName>
</protein>
<keyword evidence="7" id="KW-1185">Reference proteome</keyword>
<evidence type="ECO:0000256" key="4">
    <source>
        <dbReference type="ARBA" id="ARBA00023163"/>
    </source>
</evidence>
<dbReference type="Proteomes" id="UP001560573">
    <property type="component" value="Unassembled WGS sequence"/>
</dbReference>
<reference evidence="6 7" key="1">
    <citation type="submission" date="2023-07" db="EMBL/GenBank/DDBJ databases">
        <authorList>
            <person name="Lian W.-H."/>
        </authorList>
    </citation>
    <scope>NUCLEOTIDE SEQUENCE [LARGE SCALE GENOMIC DNA]</scope>
    <source>
        <strain evidence="6 7">SYSU DXS3180</strain>
    </source>
</reference>
<name>A0ABV3ZFF4_9BACT</name>
<evidence type="ECO:0000256" key="1">
    <source>
        <dbReference type="ARBA" id="ARBA00010641"/>
    </source>
</evidence>
<comment type="similarity">
    <text evidence="1">Belongs to the sigma-70 factor family. ECF subfamily.</text>
</comment>
<dbReference type="Pfam" id="PF08281">
    <property type="entry name" value="Sigma70_r4_2"/>
    <property type="match status" value="1"/>
</dbReference>
<dbReference type="EMBL" id="JAULBC010000004">
    <property type="protein sequence ID" value="MEX6688607.1"/>
    <property type="molecule type" value="Genomic_DNA"/>
</dbReference>
<keyword evidence="4" id="KW-0804">Transcription</keyword>
<proteinExistence type="inferred from homology"/>
<dbReference type="InterPro" id="IPR013249">
    <property type="entry name" value="RNA_pol_sigma70_r4_t2"/>
</dbReference>
<dbReference type="RefSeq" id="WP_369330016.1">
    <property type="nucleotide sequence ID" value="NZ_JAULBC010000004.1"/>
</dbReference>
<dbReference type="InterPro" id="IPR014284">
    <property type="entry name" value="RNA_pol_sigma-70_dom"/>
</dbReference>
<dbReference type="SUPFAM" id="SSF88946">
    <property type="entry name" value="Sigma2 domain of RNA polymerase sigma factors"/>
    <property type="match status" value="1"/>
</dbReference>
<evidence type="ECO:0000256" key="2">
    <source>
        <dbReference type="ARBA" id="ARBA00023015"/>
    </source>
</evidence>
<dbReference type="Gene3D" id="1.10.10.10">
    <property type="entry name" value="Winged helix-like DNA-binding domain superfamily/Winged helix DNA-binding domain"/>
    <property type="match status" value="1"/>
</dbReference>
<keyword evidence="2" id="KW-0805">Transcription regulation</keyword>
<dbReference type="InterPro" id="IPR013324">
    <property type="entry name" value="RNA_pol_sigma_r3/r4-like"/>
</dbReference>
<evidence type="ECO:0000256" key="3">
    <source>
        <dbReference type="ARBA" id="ARBA00023082"/>
    </source>
</evidence>
<dbReference type="SUPFAM" id="SSF88659">
    <property type="entry name" value="Sigma3 and sigma4 domains of RNA polymerase sigma factors"/>
    <property type="match status" value="1"/>
</dbReference>